<dbReference type="InterPro" id="IPR050951">
    <property type="entry name" value="Retrovirus_Pol_polyprotein"/>
</dbReference>
<reference evidence="3 4" key="1">
    <citation type="submission" date="2019-08" db="EMBL/GenBank/DDBJ databases">
        <title>Draft genome sequences of two oriental melons (Cucumis melo L. var makuwa).</title>
        <authorList>
            <person name="Kwon S.-Y."/>
        </authorList>
    </citation>
    <scope>NUCLEOTIDE SEQUENCE [LARGE SCALE GENOMIC DNA]</scope>
    <source>
        <strain evidence="4">cv. SW 3</strain>
        <tissue evidence="3">Leaf</tissue>
    </source>
</reference>
<dbReference type="Gene3D" id="3.10.10.10">
    <property type="entry name" value="HIV Type 1 Reverse Transcriptase, subunit A, domain 1"/>
    <property type="match status" value="1"/>
</dbReference>
<evidence type="ECO:0000313" key="4">
    <source>
        <dbReference type="Proteomes" id="UP000321393"/>
    </source>
</evidence>
<dbReference type="EMBL" id="SSTE01015270">
    <property type="protein sequence ID" value="KAA0043434.1"/>
    <property type="molecule type" value="Genomic_DNA"/>
</dbReference>
<feature type="domain" description="Integrase catalytic" evidence="2">
    <location>
        <begin position="421"/>
        <end position="504"/>
    </location>
</feature>
<proteinExistence type="predicted"/>
<gene>
    <name evidence="3" type="ORF">E6C27_scaffold1639G00450</name>
</gene>
<dbReference type="PROSITE" id="PS50994">
    <property type="entry name" value="INTEGRASE"/>
    <property type="match status" value="1"/>
</dbReference>
<keyword evidence="1" id="KW-0511">Multifunctional enzyme</keyword>
<comment type="caution">
    <text evidence="3">The sequence shown here is derived from an EMBL/GenBank/DDBJ whole genome shotgun (WGS) entry which is preliminary data.</text>
</comment>
<name>A0A5A7TJD6_CUCMM</name>
<dbReference type="InterPro" id="IPR036397">
    <property type="entry name" value="RNaseH_sf"/>
</dbReference>
<dbReference type="InterPro" id="IPR012337">
    <property type="entry name" value="RNaseH-like_sf"/>
</dbReference>
<dbReference type="OrthoDB" id="2013610at2759"/>
<dbReference type="Gene3D" id="3.30.420.10">
    <property type="entry name" value="Ribonuclease H-like superfamily/Ribonuclease H"/>
    <property type="match status" value="1"/>
</dbReference>
<dbReference type="SUPFAM" id="SSF53098">
    <property type="entry name" value="Ribonuclease H-like"/>
    <property type="match status" value="1"/>
</dbReference>
<sequence>MAPTELKELKVQLQKLLDKGFIRPSIVTLGSTSVVVKKKDGSIRLCIDYRKGNKVTVKNRYPLPKIDDLFDQLYGHYEFIVMFFGLTNALATEAEHEEHLHQVLETLRANKLYAKFSKCELWLKKVTFLGHVVSSEGVSVDPTKIEALPIGLDHLYPLTQLNMKETPFVGSPACESSFQELKQKLVSAPVLTVPDGSGSFVIYSDASKKGLGCVLMQQGKVVAYVSRLLKSHEQNYPTHDLELEAVVFVLKIWRHHMYGKANVVADALSRKVAHSAALIIKQAPLLRDSERAEIAVSVGEVTSQLAQLSVQLTLRQRIIVAQLNDPYLVEKRLLVEAGQGEDFSISSDDGLTFDGRLCVPEDSTVKAELLTEAHSSPFTMHPGRLPKTLKGYTVIWVVVDKLTKSDHFVLGKSTYTANAYFTSKFWKGLQLVLGTRLDISKAFHPQTDGQTERLNQILEDMLRACVLEFLGSWDSHLRLMEFVYNNSYQATIGMAPFEALYVIQRIRARMLTVQSRQKSYADVRRKDLEFDVGDMVFLKVAPMKGVLRFEKKGKLSPRFVRLFEILERIGPIAYYLALPPSFSAVHDVFHVSMLSKCVADPMHVVDYDPLQIIENLSYEEQLVEILGREVKVLHNRGIALVKVLWQNHGVEEATWEREEDMRTQYAELFED</sequence>
<dbReference type="InterPro" id="IPR043502">
    <property type="entry name" value="DNA/RNA_pol_sf"/>
</dbReference>
<dbReference type="PANTHER" id="PTHR37984:SF5">
    <property type="entry name" value="PROTEIN NYNRIN-LIKE"/>
    <property type="match status" value="1"/>
</dbReference>
<dbReference type="GO" id="GO:0015074">
    <property type="term" value="P:DNA integration"/>
    <property type="evidence" value="ECO:0007669"/>
    <property type="project" value="InterPro"/>
</dbReference>
<accession>A0A5A7TJD6</accession>
<dbReference type="InterPro" id="IPR041577">
    <property type="entry name" value="RT_RNaseH_2"/>
</dbReference>
<dbReference type="SUPFAM" id="SSF56672">
    <property type="entry name" value="DNA/RNA polymerases"/>
    <property type="match status" value="1"/>
</dbReference>
<dbReference type="GO" id="GO:0003824">
    <property type="term" value="F:catalytic activity"/>
    <property type="evidence" value="ECO:0007669"/>
    <property type="project" value="UniProtKB-KW"/>
</dbReference>
<dbReference type="PANTHER" id="PTHR37984">
    <property type="entry name" value="PROTEIN CBG26694"/>
    <property type="match status" value="1"/>
</dbReference>
<evidence type="ECO:0000259" key="2">
    <source>
        <dbReference type="PROSITE" id="PS50994"/>
    </source>
</evidence>
<dbReference type="InterPro" id="IPR043128">
    <property type="entry name" value="Rev_trsase/Diguanyl_cyclase"/>
</dbReference>
<dbReference type="InterPro" id="IPR001584">
    <property type="entry name" value="Integrase_cat-core"/>
</dbReference>
<dbReference type="Gene3D" id="3.30.70.270">
    <property type="match status" value="2"/>
</dbReference>
<dbReference type="Pfam" id="PF17919">
    <property type="entry name" value="RT_RNaseH_2"/>
    <property type="match status" value="1"/>
</dbReference>
<dbReference type="Pfam" id="PF24626">
    <property type="entry name" value="SH3_Tf2-1"/>
    <property type="match status" value="1"/>
</dbReference>
<dbReference type="Proteomes" id="UP000321393">
    <property type="component" value="Unassembled WGS sequence"/>
</dbReference>
<organism evidence="3 4">
    <name type="scientific">Cucumis melo var. makuwa</name>
    <name type="common">Oriental melon</name>
    <dbReference type="NCBI Taxonomy" id="1194695"/>
    <lineage>
        <taxon>Eukaryota</taxon>
        <taxon>Viridiplantae</taxon>
        <taxon>Streptophyta</taxon>
        <taxon>Embryophyta</taxon>
        <taxon>Tracheophyta</taxon>
        <taxon>Spermatophyta</taxon>
        <taxon>Magnoliopsida</taxon>
        <taxon>eudicotyledons</taxon>
        <taxon>Gunneridae</taxon>
        <taxon>Pentapetalae</taxon>
        <taxon>rosids</taxon>
        <taxon>fabids</taxon>
        <taxon>Cucurbitales</taxon>
        <taxon>Cucurbitaceae</taxon>
        <taxon>Benincaseae</taxon>
        <taxon>Cucumis</taxon>
    </lineage>
</organism>
<dbReference type="CDD" id="cd01647">
    <property type="entry name" value="RT_LTR"/>
    <property type="match status" value="1"/>
</dbReference>
<dbReference type="GO" id="GO:0003676">
    <property type="term" value="F:nucleic acid binding"/>
    <property type="evidence" value="ECO:0007669"/>
    <property type="project" value="InterPro"/>
</dbReference>
<dbReference type="AlphaFoldDB" id="A0A5A7TJD6"/>
<evidence type="ECO:0000313" key="3">
    <source>
        <dbReference type="EMBL" id="KAA0043434.1"/>
    </source>
</evidence>
<dbReference type="InterPro" id="IPR056924">
    <property type="entry name" value="SH3_Tf2-1"/>
</dbReference>
<protein>
    <submittedName>
        <fullName evidence="3">Ty3-gypsy retrotransposon protein</fullName>
    </submittedName>
</protein>
<evidence type="ECO:0000256" key="1">
    <source>
        <dbReference type="ARBA" id="ARBA00023268"/>
    </source>
</evidence>